<feature type="region of interest" description="Disordered" evidence="1">
    <location>
        <begin position="55"/>
        <end position="75"/>
    </location>
</feature>
<feature type="compositionally biased region" description="Polar residues" evidence="1">
    <location>
        <begin position="66"/>
        <end position="75"/>
    </location>
</feature>
<accession>A0A4Q2VI75</accession>
<protein>
    <submittedName>
        <fullName evidence="2">Uncharacterized protein</fullName>
    </submittedName>
</protein>
<dbReference type="EMBL" id="MQTW01000104">
    <property type="protein sequence ID" value="RYC85598.1"/>
    <property type="molecule type" value="Genomic_DNA"/>
</dbReference>
<sequence>MRVKLAAATFSFAVSAQDPKADCEYMVVRVYEKRPFSDVTAGRWRFRGHGNKKLNSPVNVTPEPSPSTITDTCYL</sequence>
<evidence type="ECO:0000256" key="1">
    <source>
        <dbReference type="SAM" id="MobiDB-lite"/>
    </source>
</evidence>
<name>A0A4Q2VI75_FUSOX</name>
<comment type="caution">
    <text evidence="2">The sequence shown here is derived from an EMBL/GenBank/DDBJ whole genome shotgun (WGS) entry which is preliminary data.</text>
</comment>
<organism evidence="2 3">
    <name type="scientific">Fusarium oxysporum f. sp. narcissi</name>
    <dbReference type="NCBI Taxonomy" id="451672"/>
    <lineage>
        <taxon>Eukaryota</taxon>
        <taxon>Fungi</taxon>
        <taxon>Dikarya</taxon>
        <taxon>Ascomycota</taxon>
        <taxon>Pezizomycotina</taxon>
        <taxon>Sordariomycetes</taxon>
        <taxon>Hypocreomycetidae</taxon>
        <taxon>Hypocreales</taxon>
        <taxon>Nectriaceae</taxon>
        <taxon>Fusarium</taxon>
        <taxon>Fusarium oxysporum species complex</taxon>
    </lineage>
</organism>
<reference evidence="2 3" key="1">
    <citation type="submission" date="2016-12" db="EMBL/GenBank/DDBJ databases">
        <title>Draft genome sequence of Fusarium oxysporum causing rot on Narcissus.</title>
        <authorList>
            <person name="Armitage A.D."/>
            <person name="Taylor A."/>
            <person name="Clarkson J.P."/>
            <person name="Harrison R.J."/>
            <person name="Jackson A.C."/>
        </authorList>
    </citation>
    <scope>NUCLEOTIDE SEQUENCE [LARGE SCALE GENOMIC DNA]</scope>
    <source>
        <strain evidence="2 3">N139</strain>
    </source>
</reference>
<gene>
    <name evidence="2" type="ORF">BFJ63_vAg11568</name>
</gene>
<dbReference type="AlphaFoldDB" id="A0A4Q2VI75"/>
<evidence type="ECO:0000313" key="2">
    <source>
        <dbReference type="EMBL" id="RYC85598.1"/>
    </source>
</evidence>
<evidence type="ECO:0000313" key="3">
    <source>
        <dbReference type="Proteomes" id="UP000290540"/>
    </source>
</evidence>
<dbReference type="Proteomes" id="UP000290540">
    <property type="component" value="Unassembled WGS sequence"/>
</dbReference>
<proteinExistence type="predicted"/>